<name>A0A1I7ZTW9_9BILA</name>
<dbReference type="WBParaSite" id="L893_g29784.t2">
    <property type="protein sequence ID" value="L893_g29784.t2"/>
    <property type="gene ID" value="L893_g29784"/>
</dbReference>
<reference evidence="2" key="1">
    <citation type="submission" date="2016-11" db="UniProtKB">
        <authorList>
            <consortium name="WormBaseParasite"/>
        </authorList>
    </citation>
    <scope>IDENTIFICATION</scope>
</reference>
<evidence type="ECO:0000313" key="2">
    <source>
        <dbReference type="WBParaSite" id="L893_g29784.t2"/>
    </source>
</evidence>
<sequence>MLDSRDRAVFWSSHSLGLCLLLGRAIYREAKEKETRVKVRRCFKSNISASRDGWRYRISMNEIGGAPLDLECESLMSSAARS</sequence>
<dbReference type="AlphaFoldDB" id="A0A1I7ZTW9"/>
<proteinExistence type="predicted"/>
<keyword evidence="1" id="KW-1185">Reference proteome</keyword>
<dbReference type="Proteomes" id="UP000095287">
    <property type="component" value="Unplaced"/>
</dbReference>
<organism evidence="1 2">
    <name type="scientific">Steinernema glaseri</name>
    <dbReference type="NCBI Taxonomy" id="37863"/>
    <lineage>
        <taxon>Eukaryota</taxon>
        <taxon>Metazoa</taxon>
        <taxon>Ecdysozoa</taxon>
        <taxon>Nematoda</taxon>
        <taxon>Chromadorea</taxon>
        <taxon>Rhabditida</taxon>
        <taxon>Tylenchina</taxon>
        <taxon>Panagrolaimomorpha</taxon>
        <taxon>Strongyloidoidea</taxon>
        <taxon>Steinernematidae</taxon>
        <taxon>Steinernema</taxon>
    </lineage>
</organism>
<protein>
    <submittedName>
        <fullName evidence="2">Secreted protein</fullName>
    </submittedName>
</protein>
<accession>A0A1I7ZTW9</accession>
<evidence type="ECO:0000313" key="1">
    <source>
        <dbReference type="Proteomes" id="UP000095287"/>
    </source>
</evidence>